<protein>
    <submittedName>
        <fullName evidence="1">Uncharacterized protein</fullName>
    </submittedName>
</protein>
<proteinExistence type="predicted"/>
<reference evidence="1 2" key="1">
    <citation type="submission" date="2017-05" db="EMBL/GenBank/DDBJ databases">
        <title>De novo genome assembly of Deniococcus indicus strain DR1.</title>
        <authorList>
            <person name="Chauhan D."/>
            <person name="Yennamalli R.M."/>
            <person name="Priyadarshini R."/>
        </authorList>
    </citation>
    <scope>NUCLEOTIDE SEQUENCE [LARGE SCALE GENOMIC DNA]</scope>
    <source>
        <strain evidence="1 2">DR1</strain>
    </source>
</reference>
<dbReference type="Proteomes" id="UP000197208">
    <property type="component" value="Unassembled WGS sequence"/>
</dbReference>
<gene>
    <name evidence="1" type="ORF">CBQ26_16770</name>
</gene>
<accession>A0A246BG05</accession>
<sequence>MLRWYLWRFVATSAFMVVTVGVRRAAGILRPTVVTLATPIGMRAAVNMAARYEAPTYPAGWNRPSTRKAIAMGRSSRDSCKPNPTAKMIPAKIANSPYRSRKPTLNTQLFPEKA</sequence>
<name>A0A246BG05_9DEIO</name>
<organism evidence="1 2">
    <name type="scientific">Deinococcus indicus</name>
    <dbReference type="NCBI Taxonomy" id="223556"/>
    <lineage>
        <taxon>Bacteria</taxon>
        <taxon>Thermotogati</taxon>
        <taxon>Deinococcota</taxon>
        <taxon>Deinococci</taxon>
        <taxon>Deinococcales</taxon>
        <taxon>Deinococcaceae</taxon>
        <taxon>Deinococcus</taxon>
    </lineage>
</organism>
<dbReference type="AlphaFoldDB" id="A0A246BG05"/>
<comment type="caution">
    <text evidence="1">The sequence shown here is derived from an EMBL/GenBank/DDBJ whole genome shotgun (WGS) entry which is preliminary data.</text>
</comment>
<evidence type="ECO:0000313" key="2">
    <source>
        <dbReference type="Proteomes" id="UP000197208"/>
    </source>
</evidence>
<evidence type="ECO:0000313" key="1">
    <source>
        <dbReference type="EMBL" id="OWL94152.1"/>
    </source>
</evidence>
<dbReference type="EMBL" id="NHMK01000027">
    <property type="protein sequence ID" value="OWL94152.1"/>
    <property type="molecule type" value="Genomic_DNA"/>
</dbReference>
<keyword evidence="2" id="KW-1185">Reference proteome</keyword>